<dbReference type="EMBL" id="JAGGLB010000027">
    <property type="protein sequence ID" value="MBP1994632.1"/>
    <property type="molecule type" value="Genomic_DNA"/>
</dbReference>
<gene>
    <name evidence="1" type="ORF">J2Z66_006271</name>
</gene>
<keyword evidence="2" id="KW-1185">Reference proteome</keyword>
<reference evidence="1 2" key="1">
    <citation type="submission" date="2021-03" db="EMBL/GenBank/DDBJ databases">
        <title>Genomic Encyclopedia of Type Strains, Phase IV (KMG-IV): sequencing the most valuable type-strain genomes for metagenomic binning, comparative biology and taxonomic classification.</title>
        <authorList>
            <person name="Goeker M."/>
        </authorList>
    </citation>
    <scope>NUCLEOTIDE SEQUENCE [LARGE SCALE GENOMIC DNA]</scope>
    <source>
        <strain evidence="1 2">DSM 26048</strain>
    </source>
</reference>
<protein>
    <submittedName>
        <fullName evidence="1">Uncharacterized protein</fullName>
    </submittedName>
</protein>
<dbReference type="RefSeq" id="WP_209976471.1">
    <property type="nucleotide sequence ID" value="NZ_JAGGLB010000027.1"/>
</dbReference>
<accession>A0ABS4J466</accession>
<dbReference type="Proteomes" id="UP001519287">
    <property type="component" value="Unassembled WGS sequence"/>
</dbReference>
<evidence type="ECO:0000313" key="2">
    <source>
        <dbReference type="Proteomes" id="UP001519287"/>
    </source>
</evidence>
<organism evidence="1 2">
    <name type="scientific">Paenibacillus eucommiae</name>
    <dbReference type="NCBI Taxonomy" id="1355755"/>
    <lineage>
        <taxon>Bacteria</taxon>
        <taxon>Bacillati</taxon>
        <taxon>Bacillota</taxon>
        <taxon>Bacilli</taxon>
        <taxon>Bacillales</taxon>
        <taxon>Paenibacillaceae</taxon>
        <taxon>Paenibacillus</taxon>
    </lineage>
</organism>
<sequence>MEIHLTAEFKDMSSLEQAVEELRLQGVLDIRFDNQIPIKVDFQADTVMESLENSLAGQTYTLQVSVEKSRYRQSEDIIAKYAGALSGTF</sequence>
<evidence type="ECO:0000313" key="1">
    <source>
        <dbReference type="EMBL" id="MBP1994632.1"/>
    </source>
</evidence>
<name>A0ABS4J466_9BACL</name>
<comment type="caution">
    <text evidence="1">The sequence shown here is derived from an EMBL/GenBank/DDBJ whole genome shotgun (WGS) entry which is preliminary data.</text>
</comment>
<proteinExistence type="predicted"/>